<keyword evidence="1" id="KW-0677">Repeat</keyword>
<feature type="non-terminal residue" evidence="5">
    <location>
        <position position="356"/>
    </location>
</feature>
<proteinExistence type="predicted"/>
<dbReference type="PANTHER" id="PTHR24171">
    <property type="entry name" value="ANKYRIN REPEAT DOMAIN-CONTAINING PROTEIN 39-RELATED"/>
    <property type="match status" value="1"/>
</dbReference>
<dbReference type="InterPro" id="IPR002110">
    <property type="entry name" value="Ankyrin_rpt"/>
</dbReference>
<dbReference type="Pfam" id="PF12796">
    <property type="entry name" value="Ank_2"/>
    <property type="match status" value="2"/>
</dbReference>
<evidence type="ECO:0000256" key="3">
    <source>
        <dbReference type="PROSITE-ProRule" id="PRU00023"/>
    </source>
</evidence>
<protein>
    <submittedName>
        <fullName evidence="5">Uncharacterized protein LOC112452879</fullName>
    </submittedName>
</protein>
<feature type="repeat" description="ANK" evidence="3">
    <location>
        <begin position="19"/>
        <end position="51"/>
    </location>
</feature>
<dbReference type="Pfam" id="PF00023">
    <property type="entry name" value="Ank"/>
    <property type="match status" value="1"/>
</dbReference>
<evidence type="ECO:0000313" key="4">
    <source>
        <dbReference type="Proteomes" id="UP000504618"/>
    </source>
</evidence>
<feature type="repeat" description="ANK" evidence="3">
    <location>
        <begin position="205"/>
        <end position="237"/>
    </location>
</feature>
<gene>
    <name evidence="5" type="primary">LOC112452879</name>
</gene>
<dbReference type="RefSeq" id="XP_024869085.1">
    <property type="nucleotide sequence ID" value="XM_025013317.1"/>
</dbReference>
<keyword evidence="2 3" id="KW-0040">ANK repeat</keyword>
<reference evidence="5" key="1">
    <citation type="submission" date="2025-08" db="UniProtKB">
        <authorList>
            <consortium name="RefSeq"/>
        </authorList>
    </citation>
    <scope>IDENTIFICATION</scope>
    <source>
        <tissue evidence="5">Whole body</tissue>
    </source>
</reference>
<dbReference type="PROSITE" id="PS50297">
    <property type="entry name" value="ANK_REP_REGION"/>
    <property type="match status" value="4"/>
</dbReference>
<dbReference type="Proteomes" id="UP000504618">
    <property type="component" value="Unplaced"/>
</dbReference>
<dbReference type="GO" id="GO:0004842">
    <property type="term" value="F:ubiquitin-protein transferase activity"/>
    <property type="evidence" value="ECO:0007669"/>
    <property type="project" value="TreeGrafter"/>
</dbReference>
<feature type="repeat" description="ANK" evidence="3">
    <location>
        <begin position="89"/>
        <end position="121"/>
    </location>
</feature>
<sequence length="356" mass="39604">MVEYLVDDKGSDVNAKMAFGLKPIHIAAREGCKDTLEFFISKGLSIKFINNEVDAYNWTLLHYAASKGQLEVAKYLIAQGADVNAKTVNGLTPMHIAAKHGYKDFIQILLKNGAVYNAVDHTCKKPLKMSNDENVINLLESTEKLFEAVKRNGSSDVENYIKAGAVVNAKNVNGTSLHYAACNGYDNIVNILLQNGADPNTVDNKGFTPLHYAAKSCHLKVVKLLLSNGAIYNTVSDDGKTPSDFSVDKSITRLFQLLRDSFENIKNDDSQVINDLNKIKDIDTVKAIMNARNEENKTLVVSAVHNNFSEVEQLKKVLQDDVSVQINEGLMFYNRGDYKRALCIFESVFEKKKKII</sequence>
<dbReference type="PANTHER" id="PTHR24171:SF8">
    <property type="entry name" value="BRCA1-ASSOCIATED RING DOMAIN PROTEIN 1"/>
    <property type="match status" value="1"/>
</dbReference>
<feature type="repeat" description="ANK" evidence="3">
    <location>
        <begin position="56"/>
        <end position="88"/>
    </location>
</feature>
<dbReference type="PROSITE" id="PS50088">
    <property type="entry name" value="ANK_REPEAT"/>
    <property type="match status" value="5"/>
</dbReference>
<feature type="repeat" description="ANK" evidence="3">
    <location>
        <begin position="172"/>
        <end position="204"/>
    </location>
</feature>
<dbReference type="InterPro" id="IPR036770">
    <property type="entry name" value="Ankyrin_rpt-contain_sf"/>
</dbReference>
<dbReference type="AlphaFoldDB" id="A0A6J1PIK0"/>
<dbReference type="GeneID" id="112452879"/>
<dbReference type="OrthoDB" id="7693516at2759"/>
<dbReference type="PRINTS" id="PR01415">
    <property type="entry name" value="ANKYRIN"/>
</dbReference>
<evidence type="ECO:0000256" key="1">
    <source>
        <dbReference type="ARBA" id="ARBA00022737"/>
    </source>
</evidence>
<dbReference type="GO" id="GO:0070531">
    <property type="term" value="C:BRCA1-A complex"/>
    <property type="evidence" value="ECO:0007669"/>
    <property type="project" value="TreeGrafter"/>
</dbReference>
<keyword evidence="4" id="KW-1185">Reference proteome</keyword>
<evidence type="ECO:0000256" key="2">
    <source>
        <dbReference type="ARBA" id="ARBA00023043"/>
    </source>
</evidence>
<dbReference type="SUPFAM" id="SSF48403">
    <property type="entry name" value="Ankyrin repeat"/>
    <property type="match status" value="1"/>
</dbReference>
<dbReference type="Gene3D" id="1.25.40.20">
    <property type="entry name" value="Ankyrin repeat-containing domain"/>
    <property type="match status" value="3"/>
</dbReference>
<dbReference type="SMART" id="SM00248">
    <property type="entry name" value="ANK"/>
    <property type="match status" value="5"/>
</dbReference>
<dbReference type="GO" id="GO:0085020">
    <property type="term" value="P:protein K6-linked ubiquitination"/>
    <property type="evidence" value="ECO:0007669"/>
    <property type="project" value="TreeGrafter"/>
</dbReference>
<evidence type="ECO:0000313" key="5">
    <source>
        <dbReference type="RefSeq" id="XP_024869085.1"/>
    </source>
</evidence>
<organism evidence="4 5">
    <name type="scientific">Temnothorax curvispinosus</name>
    <dbReference type="NCBI Taxonomy" id="300111"/>
    <lineage>
        <taxon>Eukaryota</taxon>
        <taxon>Metazoa</taxon>
        <taxon>Ecdysozoa</taxon>
        <taxon>Arthropoda</taxon>
        <taxon>Hexapoda</taxon>
        <taxon>Insecta</taxon>
        <taxon>Pterygota</taxon>
        <taxon>Neoptera</taxon>
        <taxon>Endopterygota</taxon>
        <taxon>Hymenoptera</taxon>
        <taxon>Apocrita</taxon>
        <taxon>Aculeata</taxon>
        <taxon>Formicoidea</taxon>
        <taxon>Formicidae</taxon>
        <taxon>Myrmicinae</taxon>
        <taxon>Temnothorax</taxon>
    </lineage>
</organism>
<name>A0A6J1PIK0_9HYME</name>
<dbReference type="GO" id="GO:0031436">
    <property type="term" value="C:BRCA1-BARD1 complex"/>
    <property type="evidence" value="ECO:0007669"/>
    <property type="project" value="TreeGrafter"/>
</dbReference>
<accession>A0A6J1PIK0</accession>